<evidence type="ECO:0000256" key="1">
    <source>
        <dbReference type="PROSITE-ProRule" id="PRU00047"/>
    </source>
</evidence>
<evidence type="ECO:0000313" key="5">
    <source>
        <dbReference type="Proteomes" id="UP000681720"/>
    </source>
</evidence>
<evidence type="ECO:0000313" key="4">
    <source>
        <dbReference type="EMBL" id="CAF5223967.1"/>
    </source>
</evidence>
<dbReference type="Pfam" id="PF00098">
    <property type="entry name" value="zf-CCHC"/>
    <property type="match status" value="1"/>
</dbReference>
<feature type="domain" description="CCHC-type" evidence="2">
    <location>
        <begin position="9"/>
        <end position="24"/>
    </location>
</feature>
<protein>
    <recommendedName>
        <fullName evidence="2">CCHC-type domain-containing protein</fullName>
    </recommendedName>
</protein>
<dbReference type="EMBL" id="CAJOBJ010131390">
    <property type="protein sequence ID" value="CAF4723114.1"/>
    <property type="molecule type" value="Genomic_DNA"/>
</dbReference>
<accession>A0A8S3AJW6</accession>
<dbReference type="Proteomes" id="UP000681720">
    <property type="component" value="Unassembled WGS sequence"/>
</dbReference>
<dbReference type="InterPro" id="IPR036875">
    <property type="entry name" value="Znf_CCHC_sf"/>
</dbReference>
<feature type="non-terminal residue" evidence="3">
    <location>
        <position position="1"/>
    </location>
</feature>
<keyword evidence="1" id="KW-0863">Zinc-finger</keyword>
<dbReference type="PROSITE" id="PS50158">
    <property type="entry name" value="ZF_CCHC"/>
    <property type="match status" value="1"/>
</dbReference>
<dbReference type="InterPro" id="IPR001878">
    <property type="entry name" value="Znf_CCHC"/>
</dbReference>
<keyword evidence="1" id="KW-0862">Zinc</keyword>
<name>A0A8S3AJW6_9BILA</name>
<gene>
    <name evidence="3" type="ORF">GIL414_LOCUS43940</name>
    <name evidence="4" type="ORF">GIL414_LOCUS85858</name>
</gene>
<sequence>MSSRGGSVCYKCNQPGHFARECPDGDSSG</sequence>
<dbReference type="SUPFAM" id="SSF57756">
    <property type="entry name" value="Retrovirus zinc finger-like domains"/>
    <property type="match status" value="1"/>
</dbReference>
<proteinExistence type="predicted"/>
<dbReference type="FunFam" id="4.10.60.10:FF:000079">
    <property type="entry name" value="Nucleic acid binding protein"/>
    <property type="match status" value="1"/>
</dbReference>
<evidence type="ECO:0000313" key="3">
    <source>
        <dbReference type="EMBL" id="CAF4723114.1"/>
    </source>
</evidence>
<keyword evidence="1" id="KW-0479">Metal-binding</keyword>
<dbReference type="GO" id="GO:0008270">
    <property type="term" value="F:zinc ion binding"/>
    <property type="evidence" value="ECO:0007669"/>
    <property type="project" value="UniProtKB-KW"/>
</dbReference>
<dbReference type="Gene3D" id="4.10.60.10">
    <property type="entry name" value="Zinc finger, CCHC-type"/>
    <property type="match status" value="1"/>
</dbReference>
<evidence type="ECO:0000259" key="2">
    <source>
        <dbReference type="PROSITE" id="PS50158"/>
    </source>
</evidence>
<dbReference type="AlphaFoldDB" id="A0A8S3AJW6"/>
<organism evidence="3 5">
    <name type="scientific">Rotaria magnacalcarata</name>
    <dbReference type="NCBI Taxonomy" id="392030"/>
    <lineage>
        <taxon>Eukaryota</taxon>
        <taxon>Metazoa</taxon>
        <taxon>Spiralia</taxon>
        <taxon>Gnathifera</taxon>
        <taxon>Rotifera</taxon>
        <taxon>Eurotatoria</taxon>
        <taxon>Bdelloidea</taxon>
        <taxon>Philodinida</taxon>
        <taxon>Philodinidae</taxon>
        <taxon>Rotaria</taxon>
    </lineage>
</organism>
<dbReference type="GO" id="GO:0003676">
    <property type="term" value="F:nucleic acid binding"/>
    <property type="evidence" value="ECO:0007669"/>
    <property type="project" value="InterPro"/>
</dbReference>
<dbReference type="EMBL" id="CAJOBJ010372238">
    <property type="protein sequence ID" value="CAF5223967.1"/>
    <property type="molecule type" value="Genomic_DNA"/>
</dbReference>
<comment type="caution">
    <text evidence="3">The sequence shown here is derived from an EMBL/GenBank/DDBJ whole genome shotgun (WGS) entry which is preliminary data.</text>
</comment>
<dbReference type="SMART" id="SM00343">
    <property type="entry name" value="ZnF_C2HC"/>
    <property type="match status" value="1"/>
</dbReference>
<reference evidence="3" key="1">
    <citation type="submission" date="2021-02" db="EMBL/GenBank/DDBJ databases">
        <authorList>
            <person name="Nowell W R."/>
        </authorList>
    </citation>
    <scope>NUCLEOTIDE SEQUENCE</scope>
</reference>